<dbReference type="STRING" id="1531429.JI75_04180"/>
<keyword evidence="8 14" id="KW-0249">Electron transport</keyword>
<dbReference type="FunFam" id="3.40.50.970:FF:000039">
    <property type="entry name" value="Indolepyruvate oxidoreductase subunit IorA"/>
    <property type="match status" value="1"/>
</dbReference>
<dbReference type="GO" id="GO:0051539">
    <property type="term" value="F:4 iron, 4 sulfur cluster binding"/>
    <property type="evidence" value="ECO:0007669"/>
    <property type="project" value="UniProtKB-UniRule"/>
</dbReference>
<comment type="catalytic activity">
    <reaction evidence="13 14">
        <text>indole-3-pyruvate + 2 oxidized [2Fe-2S]-[ferredoxin] + CoA = (indol-3-yl)acetyl-CoA + 2 reduced [2Fe-2S]-[ferredoxin] + CO2 + H(+)</text>
        <dbReference type="Rhea" id="RHEA:12645"/>
        <dbReference type="Rhea" id="RHEA-COMP:10000"/>
        <dbReference type="Rhea" id="RHEA-COMP:10001"/>
        <dbReference type="ChEBI" id="CHEBI:15378"/>
        <dbReference type="ChEBI" id="CHEBI:16526"/>
        <dbReference type="ChEBI" id="CHEBI:17640"/>
        <dbReference type="ChEBI" id="CHEBI:33737"/>
        <dbReference type="ChEBI" id="CHEBI:33738"/>
        <dbReference type="ChEBI" id="CHEBI:57271"/>
        <dbReference type="ChEBI" id="CHEBI:57287"/>
        <dbReference type="EC" id="1.2.7.8"/>
    </reaction>
</comment>
<dbReference type="PROSITE" id="PS51379">
    <property type="entry name" value="4FE4S_FER_2"/>
    <property type="match status" value="2"/>
</dbReference>
<feature type="binding site" evidence="15">
    <location>
        <position position="532"/>
    </location>
    <ligand>
        <name>[4Fe-4S] cluster</name>
        <dbReference type="ChEBI" id="CHEBI:49883"/>
        <label>1</label>
    </ligand>
</feature>
<evidence type="ECO:0000256" key="2">
    <source>
        <dbReference type="ARBA" id="ARBA00011238"/>
    </source>
</evidence>
<feature type="binding site" evidence="15">
    <location>
        <position position="559"/>
    </location>
    <ligand>
        <name>[4Fe-4S] cluster</name>
        <dbReference type="ChEBI" id="CHEBI:49883"/>
        <label>2</label>
    </ligand>
</feature>
<feature type="binding site" evidence="15">
    <location>
        <position position="529"/>
    </location>
    <ligand>
        <name>[4Fe-4S] cluster</name>
        <dbReference type="ChEBI" id="CHEBI:49883"/>
        <label>1</label>
    </ligand>
</feature>
<dbReference type="Pfam" id="PF00037">
    <property type="entry name" value="Fer4"/>
    <property type="match status" value="1"/>
</dbReference>
<dbReference type="CDD" id="cd07034">
    <property type="entry name" value="TPP_PYR_PFOR_IOR-alpha_like"/>
    <property type="match status" value="1"/>
</dbReference>
<proteinExistence type="predicted"/>
<keyword evidence="18" id="KW-1185">Reference proteome</keyword>
<dbReference type="AlphaFoldDB" id="A0A0A8B3B9"/>
<keyword evidence="5 14" id="KW-0813">Transport</keyword>
<evidence type="ECO:0000256" key="15">
    <source>
        <dbReference type="PIRSR" id="PIRSR006439-50"/>
    </source>
</evidence>
<keyword evidence="9 14" id="KW-0560">Oxidoreductase</keyword>
<evidence type="ECO:0000256" key="13">
    <source>
        <dbReference type="ARBA" id="ARBA00048332"/>
    </source>
</evidence>
<sequence>MELLSGNEAIARGAWEAGAHIGVAYPGTPSTETLETFCTFDDVYAEWCTNEKVAVEVGMGASAAGARVLSTMKHVGVNVAADPLFTAAYTGVNGGFVILAADDPGMYSSQDEQDSHWYARAAHIPMLDPADSAEALAFTRDAFDISEEFDVPVFIRSTVRVSHTKTAVETGPRRTRDIKPYEKDAAKWVMMPAFAKPRRKIQLERIDALRAWVETCPYNKVVRKGTEVGVICAGAVYQHVCEALPDASVFKLGVSWPLPQRALEEFASSVDRVYVVEEGSEYFADQVRALGIEPAAFERPLPRDGELSPGLIRTAFGYEEPAHADAFGDVPARPPALCPGCPHRLVFKELSRIKAIVTGDIGCYTLGALAPLSAIDTCLDMGASVSMSHGFELALAGTQHRPVVGIIGDSTFAHSGLSSLISTVYNRGKGTVCILDNRTTAMTGRQGNPFNGETLQGRPSRELDLVGLLRAIDVDHVLEVDPHNAKAVRAALRTATKDQADELTVIVFKAPCVLLSRDRRPNYFINGNCTACGACTSIGCPALSKDPESGLASIDQSLCVGCGQCEQYCHSNAIEQLTGLSA</sequence>
<evidence type="ECO:0000256" key="14">
    <source>
        <dbReference type="PIRNR" id="PIRNR006439"/>
    </source>
</evidence>
<dbReference type="GO" id="GO:0043805">
    <property type="term" value="F:indolepyruvate ferredoxin oxidoreductase activity"/>
    <property type="evidence" value="ECO:0007669"/>
    <property type="project" value="UniProtKB-UniRule"/>
</dbReference>
<keyword evidence="17" id="KW-0670">Pyruvate</keyword>
<evidence type="ECO:0000256" key="6">
    <source>
        <dbReference type="ARBA" id="ARBA00022485"/>
    </source>
</evidence>
<organism evidence="17 18">
    <name type="scientific">Berryella intestinalis</name>
    <dbReference type="NCBI Taxonomy" id="1531429"/>
    <lineage>
        <taxon>Bacteria</taxon>
        <taxon>Bacillati</taxon>
        <taxon>Actinomycetota</taxon>
        <taxon>Coriobacteriia</taxon>
        <taxon>Eggerthellales</taxon>
        <taxon>Eggerthellaceae</taxon>
        <taxon>Berryella</taxon>
    </lineage>
</organism>
<dbReference type="SUPFAM" id="SSF54862">
    <property type="entry name" value="4Fe-4S ferredoxins"/>
    <property type="match status" value="1"/>
</dbReference>
<dbReference type="InterPro" id="IPR017896">
    <property type="entry name" value="4Fe4S_Fe-S-bd"/>
</dbReference>
<dbReference type="GO" id="GO:0000287">
    <property type="term" value="F:magnesium ion binding"/>
    <property type="evidence" value="ECO:0007669"/>
    <property type="project" value="UniProtKB-ARBA"/>
</dbReference>
<name>A0A0A8B3B9_9ACTN</name>
<keyword evidence="11 14" id="KW-0411">Iron-sulfur</keyword>
<dbReference type="InterPro" id="IPR017721">
    <property type="entry name" value="IorA"/>
</dbReference>
<evidence type="ECO:0000259" key="16">
    <source>
        <dbReference type="PROSITE" id="PS51379"/>
    </source>
</evidence>
<reference evidence="17 18" key="2">
    <citation type="journal article" date="2015" name="Genome Announc.">
        <title>Complete Genome Sequence of Coriobacteriaceae Strain 68-1-3, a Novel Mucus-Degrading Isolate from the Swine Intestinal Tract.</title>
        <authorList>
            <person name="Looft T."/>
            <person name="Bayles D.O."/>
            <person name="Alt D.P."/>
            <person name="Stanton T.B."/>
        </authorList>
    </citation>
    <scope>NUCLEOTIDE SEQUENCE [LARGE SCALE GENOMIC DNA]</scope>
    <source>
        <strain evidence="17 18">68-1-3</strain>
    </source>
</reference>
<comment type="subunit">
    <text evidence="2">Heterodimer of the IorA and IorB subunits.</text>
</comment>
<protein>
    <recommendedName>
        <fullName evidence="4 14">Indolepyruvate oxidoreductase subunit IorA</fullName>
        <shortName evidence="14">IOR</shortName>
        <ecNumber evidence="3 14">1.2.7.8</ecNumber>
    </recommendedName>
    <alternativeName>
        <fullName evidence="12 14">Indolepyruvate ferredoxin oxidoreductase subunit alpha</fullName>
    </alternativeName>
</protein>
<dbReference type="EC" id="1.2.7.8" evidence="3 14"/>
<dbReference type="Pfam" id="PF02775">
    <property type="entry name" value="TPP_enzyme_C"/>
    <property type="match status" value="1"/>
</dbReference>
<dbReference type="CDD" id="cd02008">
    <property type="entry name" value="TPP_IOR_alpha"/>
    <property type="match status" value="1"/>
</dbReference>
<feature type="binding site" evidence="15">
    <location>
        <position position="565"/>
    </location>
    <ligand>
        <name>[4Fe-4S] cluster</name>
        <dbReference type="ChEBI" id="CHEBI:49883"/>
        <label>2</label>
    </ligand>
</feature>
<dbReference type="PANTHER" id="PTHR43710">
    <property type="entry name" value="2-HYDROXYACYL-COA LYASE"/>
    <property type="match status" value="1"/>
</dbReference>
<comment type="function">
    <text evidence="1 14">Catalyzes the ferredoxin-dependent oxidative decarboxylation of arylpyruvates.</text>
</comment>
<dbReference type="SUPFAM" id="SSF52922">
    <property type="entry name" value="TK C-terminal domain-like"/>
    <property type="match status" value="1"/>
</dbReference>
<dbReference type="InterPro" id="IPR011766">
    <property type="entry name" value="TPP_enzyme_TPP-bd"/>
</dbReference>
<evidence type="ECO:0000256" key="1">
    <source>
        <dbReference type="ARBA" id="ARBA00002995"/>
    </source>
</evidence>
<reference evidence="18" key="1">
    <citation type="submission" date="2014-08" db="EMBL/GenBank/DDBJ databases">
        <title>Coriobacteriaceae sp. complete genome.</title>
        <authorList>
            <person name="Looft T."/>
            <person name="Bayles D.O."/>
            <person name="Stanton T.B."/>
        </authorList>
    </citation>
    <scope>NUCLEOTIDE SEQUENCE [LARGE SCALE GENOMIC DNA]</scope>
    <source>
        <strain evidence="18">68-1-3</strain>
    </source>
</reference>
<evidence type="ECO:0000256" key="5">
    <source>
        <dbReference type="ARBA" id="ARBA00022448"/>
    </source>
</evidence>
<dbReference type="Gene3D" id="3.30.70.20">
    <property type="match status" value="1"/>
</dbReference>
<keyword evidence="10 14" id="KW-0408">Iron</keyword>
<evidence type="ECO:0000256" key="12">
    <source>
        <dbReference type="ARBA" id="ARBA00030514"/>
    </source>
</evidence>
<dbReference type="InterPro" id="IPR029061">
    <property type="entry name" value="THDP-binding"/>
</dbReference>
<feature type="binding site" evidence="15">
    <location>
        <position position="562"/>
    </location>
    <ligand>
        <name>[4Fe-4S] cluster</name>
        <dbReference type="ChEBI" id="CHEBI:49883"/>
        <label>2</label>
    </ligand>
</feature>
<feature type="domain" description="4Fe-4S ferredoxin-type" evidence="16">
    <location>
        <begin position="550"/>
        <end position="579"/>
    </location>
</feature>
<dbReference type="InterPro" id="IPR045025">
    <property type="entry name" value="HACL1-like"/>
</dbReference>
<evidence type="ECO:0000313" key="18">
    <source>
        <dbReference type="Proteomes" id="UP000031121"/>
    </source>
</evidence>
<dbReference type="KEGG" id="cbac:JI75_04180"/>
<evidence type="ECO:0000256" key="9">
    <source>
        <dbReference type="ARBA" id="ARBA00023002"/>
    </source>
</evidence>
<dbReference type="InterPro" id="IPR009014">
    <property type="entry name" value="Transketo_C/PFOR_II"/>
</dbReference>
<evidence type="ECO:0000256" key="4">
    <source>
        <dbReference type="ARBA" id="ARBA00017710"/>
    </source>
</evidence>
<evidence type="ECO:0000256" key="3">
    <source>
        <dbReference type="ARBA" id="ARBA00012812"/>
    </source>
</evidence>
<dbReference type="SUPFAM" id="SSF52518">
    <property type="entry name" value="Thiamin diphosphate-binding fold (THDP-binding)"/>
    <property type="match status" value="2"/>
</dbReference>
<gene>
    <name evidence="17" type="ORF">JI75_04180</name>
</gene>
<dbReference type="PIRSF" id="PIRSF006439">
    <property type="entry name" value="Indolepyruvate_ferr_oxidored"/>
    <property type="match status" value="1"/>
</dbReference>
<dbReference type="HOGENOM" id="CLU_017727_0_0_11"/>
<dbReference type="GO" id="GO:0030976">
    <property type="term" value="F:thiamine pyrophosphate binding"/>
    <property type="evidence" value="ECO:0007669"/>
    <property type="project" value="InterPro"/>
</dbReference>
<dbReference type="EMBL" id="CP009302">
    <property type="protein sequence ID" value="AJC11986.1"/>
    <property type="molecule type" value="Genomic_DNA"/>
</dbReference>
<evidence type="ECO:0000313" key="17">
    <source>
        <dbReference type="EMBL" id="AJC11986.1"/>
    </source>
</evidence>
<feature type="binding site" evidence="15">
    <location>
        <position position="569"/>
    </location>
    <ligand>
        <name>[4Fe-4S] cluster</name>
        <dbReference type="ChEBI" id="CHEBI:49883"/>
        <label>1</label>
    </ligand>
</feature>
<evidence type="ECO:0000256" key="10">
    <source>
        <dbReference type="ARBA" id="ARBA00023004"/>
    </source>
</evidence>
<accession>A0A0A8B3B9</accession>
<dbReference type="Proteomes" id="UP000031121">
    <property type="component" value="Chromosome"/>
</dbReference>
<evidence type="ECO:0000256" key="8">
    <source>
        <dbReference type="ARBA" id="ARBA00022982"/>
    </source>
</evidence>
<feature type="binding site" evidence="15">
    <location>
        <position position="540"/>
    </location>
    <ligand>
        <name>[4Fe-4S] cluster</name>
        <dbReference type="ChEBI" id="CHEBI:49883"/>
        <label>2</label>
    </ligand>
</feature>
<dbReference type="Gene3D" id="3.40.50.970">
    <property type="match status" value="2"/>
</dbReference>
<dbReference type="PANTHER" id="PTHR43710:SF5">
    <property type="entry name" value="INDOLEPYRUVATE FERREDOXIN OXIDOREDUCTASE ALPHA SUBUNIT"/>
    <property type="match status" value="1"/>
</dbReference>
<keyword evidence="7 14" id="KW-0479">Metal-binding</keyword>
<comment type="cofactor">
    <cofactor evidence="14 15">
        <name>[4Fe-4S] cluster</name>
        <dbReference type="ChEBI" id="CHEBI:49883"/>
    </cofactor>
    <text evidence="14 15">Binds 2 [4Fe-4S] clusters. In this family the first cluster has a non-standard and varying [4Fe-4S] binding motif CX(2)CX(2)CX(4-5)CP.</text>
</comment>
<dbReference type="OrthoDB" id="9803617at2"/>
<feature type="binding site" evidence="15">
    <location>
        <position position="535"/>
    </location>
    <ligand>
        <name>[4Fe-4S] cluster</name>
        <dbReference type="ChEBI" id="CHEBI:49883"/>
        <label>1</label>
    </ligand>
</feature>
<keyword evidence="6 14" id="KW-0004">4Fe-4S</keyword>
<feature type="domain" description="4Fe-4S ferredoxin-type" evidence="16">
    <location>
        <begin position="521"/>
        <end position="548"/>
    </location>
</feature>
<dbReference type="Pfam" id="PF01855">
    <property type="entry name" value="POR_N"/>
    <property type="match status" value="1"/>
</dbReference>
<evidence type="ECO:0000256" key="11">
    <source>
        <dbReference type="ARBA" id="ARBA00023014"/>
    </source>
</evidence>
<dbReference type="RefSeq" id="WP_039688964.1">
    <property type="nucleotide sequence ID" value="NZ_CP009302.1"/>
</dbReference>
<dbReference type="InterPro" id="IPR002880">
    <property type="entry name" value="Pyrv_Fd/Flavodoxin_OxRdtase_N"/>
</dbReference>
<evidence type="ECO:0000256" key="7">
    <source>
        <dbReference type="ARBA" id="ARBA00022723"/>
    </source>
</evidence>